<comment type="caution">
    <text evidence="2">The sequence shown here is derived from an EMBL/GenBank/DDBJ whole genome shotgun (WGS) entry which is preliminary data.</text>
</comment>
<dbReference type="Proteomes" id="UP000034881">
    <property type="component" value="Unassembled WGS sequence"/>
</dbReference>
<proteinExistence type="predicted"/>
<protein>
    <submittedName>
        <fullName evidence="2">Transaldolase</fullName>
    </submittedName>
</protein>
<dbReference type="PANTHER" id="PTHR10683:SF40">
    <property type="entry name" value="FRUCTOSE-6-PHOSPHATE ALDOLASE 1-RELATED"/>
    <property type="match status" value="1"/>
</dbReference>
<evidence type="ECO:0000313" key="3">
    <source>
        <dbReference type="Proteomes" id="UP000034881"/>
    </source>
</evidence>
<keyword evidence="1" id="KW-0704">Schiff base</keyword>
<dbReference type="Gene3D" id="3.20.20.70">
    <property type="entry name" value="Aldolase class I"/>
    <property type="match status" value="1"/>
</dbReference>
<name>A0A0G0TWQ0_9BACT</name>
<evidence type="ECO:0000256" key="1">
    <source>
        <dbReference type="ARBA" id="ARBA00023270"/>
    </source>
</evidence>
<dbReference type="PANTHER" id="PTHR10683">
    <property type="entry name" value="TRANSALDOLASE"/>
    <property type="match status" value="1"/>
</dbReference>
<dbReference type="SUPFAM" id="SSF51569">
    <property type="entry name" value="Aldolase"/>
    <property type="match status" value="1"/>
</dbReference>
<reference evidence="2 3" key="1">
    <citation type="journal article" date="2015" name="Nature">
        <title>rRNA introns, odd ribosomes, and small enigmatic genomes across a large radiation of phyla.</title>
        <authorList>
            <person name="Brown C.T."/>
            <person name="Hug L.A."/>
            <person name="Thomas B.C."/>
            <person name="Sharon I."/>
            <person name="Castelle C.J."/>
            <person name="Singh A."/>
            <person name="Wilkins M.J."/>
            <person name="Williams K.H."/>
            <person name="Banfield J.F."/>
        </authorList>
    </citation>
    <scope>NUCLEOTIDE SEQUENCE [LARGE SCALE GENOMIC DNA]</scope>
</reference>
<evidence type="ECO:0000313" key="2">
    <source>
        <dbReference type="EMBL" id="KKR42407.1"/>
    </source>
</evidence>
<dbReference type="PATRIC" id="fig|1618431.3.peg.378"/>
<gene>
    <name evidence="2" type="ORF">UT77_C0002G0060</name>
</gene>
<dbReference type="GO" id="GO:0005975">
    <property type="term" value="P:carbohydrate metabolic process"/>
    <property type="evidence" value="ECO:0007669"/>
    <property type="project" value="InterPro"/>
</dbReference>
<dbReference type="Pfam" id="PF00923">
    <property type="entry name" value="TAL_FSA"/>
    <property type="match status" value="1"/>
</dbReference>
<accession>A0A0G0TWQ0</accession>
<organism evidence="2 3">
    <name type="scientific">Candidatus Daviesbacteria bacterium GW2011_GWC2_40_12</name>
    <dbReference type="NCBI Taxonomy" id="1618431"/>
    <lineage>
        <taxon>Bacteria</taxon>
        <taxon>Candidatus Daviesiibacteriota</taxon>
    </lineage>
</organism>
<dbReference type="AlphaFoldDB" id="A0A0G0TWQ0"/>
<dbReference type="InterPro" id="IPR013785">
    <property type="entry name" value="Aldolase_TIM"/>
</dbReference>
<dbReference type="InterPro" id="IPR001585">
    <property type="entry name" value="TAL/FSA"/>
</dbReference>
<dbReference type="EMBL" id="LBYB01000002">
    <property type="protein sequence ID" value="KKR42407.1"/>
    <property type="molecule type" value="Genomic_DNA"/>
</dbReference>
<sequence length="280" mass="31186">MKPNNLKTKIFLDSGDPKETEEIKNLLGFLDGQTTNPSLIAKNPDALGKKFSKEEIASFYKDVVEKVNSIIPEGSISIEVYADKDSTSDVLLEEGRKMFSWIPNAHIKYPITKAGLEAAEKSVKEGIRLNMTLCFSQEQAAAVYSATSGGGNTYVSPFAGRWDDKGFNGMDLIKNILKMYENGDGHVKVLAASIRNMDHFLCSLAMGADIITAPFKILKEWADNGMQIPGPDYVYPKGELKEIPYQEISLDKPWQEYEILHEMTDAGLEKFSTDWNNLIA</sequence>